<name>A0AAN8VGD1_9MAGN</name>
<dbReference type="Proteomes" id="UP001370490">
    <property type="component" value="Unassembled WGS sequence"/>
</dbReference>
<feature type="transmembrane region" description="Helical" evidence="1">
    <location>
        <begin position="20"/>
        <end position="38"/>
    </location>
</feature>
<dbReference type="AlphaFoldDB" id="A0AAN8VGD1"/>
<comment type="caution">
    <text evidence="2">The sequence shown here is derived from an EMBL/GenBank/DDBJ whole genome shotgun (WGS) entry which is preliminary data.</text>
</comment>
<keyword evidence="1" id="KW-0812">Transmembrane</keyword>
<dbReference type="EMBL" id="JBAMMX010000009">
    <property type="protein sequence ID" value="KAK6933745.1"/>
    <property type="molecule type" value="Genomic_DNA"/>
</dbReference>
<evidence type="ECO:0000313" key="2">
    <source>
        <dbReference type="EMBL" id="KAK6933745.1"/>
    </source>
</evidence>
<sequence length="105" mass="11661">MVLNPAKLLQNSNFSPGITFINISAVFLSTTTILNFYLYALSPQVLCANCMSFGMIVTLLAWITRLVPSNNPTNQALAASYKVTIAELWKWRSVLKSCMISHTKC</sequence>
<evidence type="ECO:0000256" key="1">
    <source>
        <dbReference type="SAM" id="Phobius"/>
    </source>
</evidence>
<gene>
    <name evidence="2" type="ORF">RJ641_036639</name>
</gene>
<feature type="transmembrane region" description="Helical" evidence="1">
    <location>
        <begin position="45"/>
        <end position="63"/>
    </location>
</feature>
<organism evidence="2 3">
    <name type="scientific">Dillenia turbinata</name>
    <dbReference type="NCBI Taxonomy" id="194707"/>
    <lineage>
        <taxon>Eukaryota</taxon>
        <taxon>Viridiplantae</taxon>
        <taxon>Streptophyta</taxon>
        <taxon>Embryophyta</taxon>
        <taxon>Tracheophyta</taxon>
        <taxon>Spermatophyta</taxon>
        <taxon>Magnoliopsida</taxon>
        <taxon>eudicotyledons</taxon>
        <taxon>Gunneridae</taxon>
        <taxon>Pentapetalae</taxon>
        <taxon>Dilleniales</taxon>
        <taxon>Dilleniaceae</taxon>
        <taxon>Dillenia</taxon>
    </lineage>
</organism>
<evidence type="ECO:0000313" key="3">
    <source>
        <dbReference type="Proteomes" id="UP001370490"/>
    </source>
</evidence>
<protein>
    <submittedName>
        <fullName evidence="2">Uncharacterized protein</fullName>
    </submittedName>
</protein>
<keyword evidence="1" id="KW-0472">Membrane</keyword>
<keyword evidence="1" id="KW-1133">Transmembrane helix</keyword>
<keyword evidence="3" id="KW-1185">Reference proteome</keyword>
<proteinExistence type="predicted"/>
<accession>A0AAN8VGD1</accession>
<reference evidence="2 3" key="1">
    <citation type="submission" date="2023-12" db="EMBL/GenBank/DDBJ databases">
        <title>A high-quality genome assembly for Dillenia turbinata (Dilleniales).</title>
        <authorList>
            <person name="Chanderbali A."/>
        </authorList>
    </citation>
    <scope>NUCLEOTIDE SEQUENCE [LARGE SCALE GENOMIC DNA]</scope>
    <source>
        <strain evidence="2">LSX21</strain>
        <tissue evidence="2">Leaf</tissue>
    </source>
</reference>